<proteinExistence type="inferred from homology"/>
<dbReference type="InterPro" id="IPR003782">
    <property type="entry name" value="SCO1/SenC"/>
</dbReference>
<dbReference type="PROSITE" id="PS51352">
    <property type="entry name" value="THIOREDOXIN_2"/>
    <property type="match status" value="1"/>
</dbReference>
<dbReference type="InterPro" id="IPR036249">
    <property type="entry name" value="Thioredoxin-like_sf"/>
</dbReference>
<feature type="signal peptide" evidence="3">
    <location>
        <begin position="1"/>
        <end position="21"/>
    </location>
</feature>
<feature type="domain" description="Thioredoxin" evidence="4">
    <location>
        <begin position="35"/>
        <end position="167"/>
    </location>
</feature>
<gene>
    <name evidence="5" type="ORF">LRP50_25020</name>
</gene>
<dbReference type="PANTHER" id="PTHR12151:SF25">
    <property type="entry name" value="LINALOOL DEHYDRATASE_ISOMERASE DOMAIN-CONTAINING PROTEIN"/>
    <property type="match status" value="1"/>
</dbReference>
<evidence type="ECO:0000256" key="1">
    <source>
        <dbReference type="ARBA" id="ARBA00010996"/>
    </source>
</evidence>
<dbReference type="SUPFAM" id="SSF52833">
    <property type="entry name" value="Thioredoxin-like"/>
    <property type="match status" value="1"/>
</dbReference>
<dbReference type="CDD" id="cd02968">
    <property type="entry name" value="SCO"/>
    <property type="match status" value="1"/>
</dbReference>
<protein>
    <submittedName>
        <fullName evidence="5">SCO family protein</fullName>
    </submittedName>
</protein>
<feature type="chain" id="PRO_5046782885" evidence="3">
    <location>
        <begin position="22"/>
        <end position="200"/>
    </location>
</feature>
<dbReference type="Pfam" id="PF02630">
    <property type="entry name" value="SCO1-SenC"/>
    <property type="match status" value="1"/>
</dbReference>
<reference evidence="5" key="1">
    <citation type="submission" date="2021-12" db="EMBL/GenBank/DDBJ databases">
        <title>Enterovibrio ZSDZ35 sp. nov. and Enterovibrio ZSDZ42 sp. nov., isolated from coastal seawater in Qingdao.</title>
        <authorList>
            <person name="Zhang P."/>
        </authorList>
    </citation>
    <scope>NUCLEOTIDE SEQUENCE</scope>
    <source>
        <strain evidence="5">ZSDZ42</strain>
    </source>
</reference>
<dbReference type="RefSeq" id="WP_274167109.1">
    <property type="nucleotide sequence ID" value="NZ_JAJUBC010000059.1"/>
</dbReference>
<name>A0ABT5R7Z7_9GAMM</name>
<keyword evidence="2" id="KW-0186">Copper</keyword>
<dbReference type="Proteomes" id="UP001149400">
    <property type="component" value="Unassembled WGS sequence"/>
</dbReference>
<dbReference type="Gene3D" id="3.40.30.10">
    <property type="entry name" value="Glutaredoxin"/>
    <property type="match status" value="1"/>
</dbReference>
<comment type="similarity">
    <text evidence="1">Belongs to the SCO1/2 family.</text>
</comment>
<accession>A0ABT5R7Z7</accession>
<comment type="caution">
    <text evidence="5">The sequence shown here is derived from an EMBL/GenBank/DDBJ whole genome shotgun (WGS) entry which is preliminary data.</text>
</comment>
<dbReference type="EMBL" id="JAJUBC010000059">
    <property type="protein sequence ID" value="MDD1796383.1"/>
    <property type="molecule type" value="Genomic_DNA"/>
</dbReference>
<dbReference type="InterPro" id="IPR013766">
    <property type="entry name" value="Thioredoxin_domain"/>
</dbReference>
<evidence type="ECO:0000256" key="2">
    <source>
        <dbReference type="ARBA" id="ARBA00023008"/>
    </source>
</evidence>
<evidence type="ECO:0000313" key="6">
    <source>
        <dbReference type="Proteomes" id="UP001149400"/>
    </source>
</evidence>
<dbReference type="PANTHER" id="PTHR12151">
    <property type="entry name" value="ELECTRON TRANSPORT PROTIN SCO1/SENC FAMILY MEMBER"/>
    <property type="match status" value="1"/>
</dbReference>
<sequence length="200" mass="22439">MKQLNSYILFSLLISFTAASATSPSMEVPEIISVEQHAKQLSSLKMVGQDGEPFQLSDFEGQPVLINFMFSHCATACPMQTAHLKAIQNKLANTNLNYQFVSVSLTPKKDTPEKLSAFAKRFAVDESRWRFATGDVEQIEKLKLSLGVRTKDTDSDQLDHEIKYLLLDHTGSFSTGYNGVKLNPDRVFSDIQQLNYLARL</sequence>
<keyword evidence="6" id="KW-1185">Reference proteome</keyword>
<organism evidence="5 6">
    <name type="scientific">Enterovibrio gelatinilyticus</name>
    <dbReference type="NCBI Taxonomy" id="2899819"/>
    <lineage>
        <taxon>Bacteria</taxon>
        <taxon>Pseudomonadati</taxon>
        <taxon>Pseudomonadota</taxon>
        <taxon>Gammaproteobacteria</taxon>
        <taxon>Vibrionales</taxon>
        <taxon>Vibrionaceae</taxon>
        <taxon>Enterovibrio</taxon>
    </lineage>
</organism>
<evidence type="ECO:0000313" key="5">
    <source>
        <dbReference type="EMBL" id="MDD1796383.1"/>
    </source>
</evidence>
<keyword evidence="3" id="KW-0732">Signal</keyword>
<evidence type="ECO:0000259" key="4">
    <source>
        <dbReference type="PROSITE" id="PS51352"/>
    </source>
</evidence>
<evidence type="ECO:0000256" key="3">
    <source>
        <dbReference type="SAM" id="SignalP"/>
    </source>
</evidence>